<evidence type="ECO:0000259" key="5">
    <source>
        <dbReference type="Pfam" id="PF00877"/>
    </source>
</evidence>
<proteinExistence type="inferred from homology"/>
<feature type="domain" description="SH3b1" evidence="6">
    <location>
        <begin position="149"/>
        <end position="201"/>
    </location>
</feature>
<dbReference type="Gene3D" id="3.90.1720.10">
    <property type="entry name" value="endopeptidase domain like (from Nostoc punctiforme)"/>
    <property type="match status" value="1"/>
</dbReference>
<evidence type="ECO:0000259" key="7">
    <source>
        <dbReference type="Pfam" id="PF12914"/>
    </source>
</evidence>
<evidence type="ECO:0000256" key="2">
    <source>
        <dbReference type="ARBA" id="ARBA00022670"/>
    </source>
</evidence>
<dbReference type="EMBL" id="JANURM010000002">
    <property type="protein sequence ID" value="MDL0088345.1"/>
    <property type="molecule type" value="Genomic_DNA"/>
</dbReference>
<evidence type="ECO:0000256" key="4">
    <source>
        <dbReference type="ARBA" id="ARBA00022807"/>
    </source>
</evidence>
<comment type="similarity">
    <text evidence="1">Belongs to the peptidase C40 family.</text>
</comment>
<dbReference type="SUPFAM" id="SSF55166">
    <property type="entry name" value="Hedgehog/DD-peptidase"/>
    <property type="match status" value="1"/>
</dbReference>
<dbReference type="InterPro" id="IPR039439">
    <property type="entry name" value="SH3b1_dom"/>
</dbReference>
<dbReference type="SUPFAM" id="SSF54001">
    <property type="entry name" value="Cysteine proteinases"/>
    <property type="match status" value="1"/>
</dbReference>
<comment type="caution">
    <text evidence="9">The sequence shown here is derived from an EMBL/GenBank/DDBJ whole genome shotgun (WGS) entry which is preliminary data.</text>
</comment>
<keyword evidence="3" id="KW-0378">Hydrolase</keyword>
<evidence type="ECO:0000256" key="3">
    <source>
        <dbReference type="ARBA" id="ARBA00022801"/>
    </source>
</evidence>
<evidence type="ECO:0000259" key="6">
    <source>
        <dbReference type="Pfam" id="PF12913"/>
    </source>
</evidence>
<feature type="domain" description="Peptidase M15C" evidence="8">
    <location>
        <begin position="590"/>
        <end position="652"/>
    </location>
</feature>
<evidence type="ECO:0000256" key="1">
    <source>
        <dbReference type="ARBA" id="ARBA00007074"/>
    </source>
</evidence>
<evidence type="ECO:0000313" key="9">
    <source>
        <dbReference type="EMBL" id="MDL0088345.1"/>
    </source>
</evidence>
<dbReference type="InterPro" id="IPR038765">
    <property type="entry name" value="Papain-like_cys_pep_sf"/>
</dbReference>
<keyword evidence="4" id="KW-0788">Thiol protease</keyword>
<accession>A0ABT7HNI8</accession>
<dbReference type="Pfam" id="PF12914">
    <property type="entry name" value="SH3_7"/>
    <property type="match status" value="1"/>
</dbReference>
<dbReference type="CDD" id="cd14845">
    <property type="entry name" value="L-Ala-D-Glu_peptidase_like"/>
    <property type="match status" value="1"/>
</dbReference>
<dbReference type="InterPro" id="IPR000064">
    <property type="entry name" value="NLP_P60_dom"/>
</dbReference>
<dbReference type="Pfam" id="PF13539">
    <property type="entry name" value="Peptidase_M15_4"/>
    <property type="match status" value="1"/>
</dbReference>
<reference evidence="9" key="1">
    <citation type="submission" date="2022-08" db="EMBL/GenBank/DDBJ databases">
        <authorList>
            <person name="Wang H."/>
        </authorList>
    </citation>
    <scope>NUCLEOTIDE SEQUENCE</scope>
    <source>
        <strain evidence="9">PS10</strain>
    </source>
</reference>
<organism evidence="9 10">
    <name type="scientific">Campylobacter gastrosuis</name>
    <dbReference type="NCBI Taxonomy" id="2974576"/>
    <lineage>
        <taxon>Bacteria</taxon>
        <taxon>Pseudomonadati</taxon>
        <taxon>Campylobacterota</taxon>
        <taxon>Epsilonproteobacteria</taxon>
        <taxon>Campylobacterales</taxon>
        <taxon>Campylobacteraceae</taxon>
        <taxon>Campylobacter</taxon>
    </lineage>
</organism>
<name>A0ABT7HNI8_9BACT</name>
<evidence type="ECO:0000313" key="10">
    <source>
        <dbReference type="Proteomes" id="UP001173801"/>
    </source>
</evidence>
<evidence type="ECO:0000259" key="8">
    <source>
        <dbReference type="Pfam" id="PF13539"/>
    </source>
</evidence>
<sequence>MKKFAFFAFTLLFLTSCSNKNIVKIAQILDENATGADRIILLDLGKQDIDILPKSEISENFNGEALLKNRFLPFGYEIKSGDEKEAFWAFEIYKADAKRKYFGSNFRPLSKEWYEAQNLNANKADFGKLSRLAISIANTQLRNYPTDEPIFYNPQNAGEGYPFDYLQASSISIGYPLFVSHLSLDGAWALVKDDVVWGWVKVSDIKFIDKNEANAFKKSEFLTILKDKTPVYSVNGEFLFNARVGAILPFNKSQNGEFFGVIETKNGAKQYKISSEFASVYPLKFSDENVRKIASSMLNEPYGWGGFNLLRDCSLLTKDFFASFGIWLPRNSSKQALVGNKISLENLTNAQKIALIKEKAVPYLTLFHSPGHIMIYAGFVGDKILIYHDAWGIKTRQNGRALIGQVALTSLDIGSDLAQIDEKSLLISKIKSMNILMPKDSKKERIKRAYGVEILGDFVVFNGGKKVLFDDKKVKNSECESGADIEDMIGVYSAFKPLNTPLSDIGRCRNYELLGEIYGKNEKEVNENLVDVVWLKDFDNIKLKFNAKNNAAKAFMALSDELNEMVKNDNDLLKFLSKPGGTFKWRKIANTNRLSPHSYGIAVDINVAHSHYWQWHKNYENLIPLKIVLAFEKHGFIWGGRWTHFDTMHFEYRPELF</sequence>
<keyword evidence="10" id="KW-1185">Reference proteome</keyword>
<dbReference type="Gene3D" id="3.30.1380.10">
    <property type="match status" value="1"/>
</dbReference>
<dbReference type="Proteomes" id="UP001173801">
    <property type="component" value="Unassembled WGS sequence"/>
</dbReference>
<keyword evidence="2" id="KW-0645">Protease</keyword>
<dbReference type="Pfam" id="PF00877">
    <property type="entry name" value="NLPC_P60"/>
    <property type="match status" value="1"/>
</dbReference>
<reference evidence="9" key="2">
    <citation type="journal article" date="2023" name="Microorganisms">
        <title>Isolation and Genomic Characteristics of Cat-Borne Campylobacter felis sp. nov. and Sheep-Borne Campylobacter ovis sp. nov.</title>
        <authorList>
            <person name="Wang H."/>
            <person name="Li Y."/>
            <person name="Gu Y."/>
            <person name="Zhou G."/>
            <person name="Chen X."/>
            <person name="Zhang X."/>
            <person name="Shao Z."/>
            <person name="Zhang J."/>
            <person name="Zhang M."/>
        </authorList>
    </citation>
    <scope>NUCLEOTIDE SEQUENCE</scope>
    <source>
        <strain evidence="9">PS10</strain>
    </source>
</reference>
<dbReference type="InterPro" id="IPR009045">
    <property type="entry name" value="Zn_M74/Hedgehog-like"/>
</dbReference>
<dbReference type="RefSeq" id="WP_284936994.1">
    <property type="nucleotide sequence ID" value="NZ_JANURM010000002.1"/>
</dbReference>
<gene>
    <name evidence="9" type="ORF">NYG85_03005</name>
</gene>
<dbReference type="PROSITE" id="PS51257">
    <property type="entry name" value="PROKAR_LIPOPROTEIN"/>
    <property type="match status" value="1"/>
</dbReference>
<dbReference type="InterPro" id="IPR039561">
    <property type="entry name" value="Peptidase_M15C"/>
</dbReference>
<dbReference type="InterPro" id="IPR026864">
    <property type="entry name" value="SH3b2-type_SH3"/>
</dbReference>
<feature type="domain" description="NlpC/P60" evidence="5">
    <location>
        <begin position="300"/>
        <end position="377"/>
    </location>
</feature>
<dbReference type="Pfam" id="PF12913">
    <property type="entry name" value="SH3_6"/>
    <property type="match status" value="1"/>
</dbReference>
<protein>
    <submittedName>
        <fullName evidence="9">SH3 domain-containing protein</fullName>
    </submittedName>
</protein>
<feature type="domain" description="SH3b2-type SH3" evidence="7">
    <location>
        <begin position="209"/>
        <end position="253"/>
    </location>
</feature>